<dbReference type="KEGG" id="eiv:EIN_094540"/>
<dbReference type="OMA" id="AFANEQN"/>
<feature type="compositionally biased region" description="Polar residues" evidence="1">
    <location>
        <begin position="634"/>
        <end position="662"/>
    </location>
</feature>
<organism evidence="2 3">
    <name type="scientific">Entamoeba invadens IP1</name>
    <dbReference type="NCBI Taxonomy" id="370355"/>
    <lineage>
        <taxon>Eukaryota</taxon>
        <taxon>Amoebozoa</taxon>
        <taxon>Evosea</taxon>
        <taxon>Archamoebae</taxon>
        <taxon>Mastigamoebida</taxon>
        <taxon>Entamoebidae</taxon>
        <taxon>Entamoeba</taxon>
    </lineage>
</organism>
<evidence type="ECO:0000313" key="2">
    <source>
        <dbReference type="EMBL" id="ELP87237.1"/>
    </source>
</evidence>
<feature type="compositionally biased region" description="Basic and acidic residues" evidence="1">
    <location>
        <begin position="148"/>
        <end position="163"/>
    </location>
</feature>
<dbReference type="VEuPathDB" id="AmoebaDB:EIN_094540"/>
<evidence type="ECO:0000313" key="3">
    <source>
        <dbReference type="Proteomes" id="UP000014680"/>
    </source>
</evidence>
<feature type="region of interest" description="Disordered" evidence="1">
    <location>
        <begin position="92"/>
        <end position="680"/>
    </location>
</feature>
<keyword evidence="3" id="KW-1185">Reference proteome</keyword>
<feature type="compositionally biased region" description="Basic and acidic residues" evidence="1">
    <location>
        <begin position="608"/>
        <end position="625"/>
    </location>
</feature>
<protein>
    <submittedName>
        <fullName evidence="2">Triadin, putative</fullName>
    </submittedName>
</protein>
<gene>
    <name evidence="2" type="ORF">EIN_094540</name>
</gene>
<feature type="region of interest" description="Disordered" evidence="1">
    <location>
        <begin position="22"/>
        <end position="73"/>
    </location>
</feature>
<accession>A0A0A1U022</accession>
<feature type="compositionally biased region" description="Basic and acidic residues" evidence="1">
    <location>
        <begin position="431"/>
        <end position="441"/>
    </location>
</feature>
<evidence type="ECO:0000256" key="1">
    <source>
        <dbReference type="SAM" id="MobiDB-lite"/>
    </source>
</evidence>
<name>A0A0A1U022_ENTIV</name>
<dbReference type="EMBL" id="KB206860">
    <property type="protein sequence ID" value="ELP87237.1"/>
    <property type="molecule type" value="Genomic_DNA"/>
</dbReference>
<feature type="compositionally biased region" description="Polar residues" evidence="1">
    <location>
        <begin position="111"/>
        <end position="123"/>
    </location>
</feature>
<sequence length="696" mass="76808">MSSTHDVDKLLNEADKCKIEAKPRRPTCVQPGKKKMTKAGFEKQKKLTTETKEKPRPAVLETGDEVASSSRKVPIGGFGMPCMLIAEELNKRKSGRQTMAPSSFMRKENSPRQTVNPAMLNTNGEKKDWRKVGFTPAAAKHTPPNKGINEETKISIKKEEKKVGPINMKVVEEKKELKREKDFLTKDSLKKKSPRRSPLSSPRKSPHSAKERPITMYERNTPKRERSGALLIATKLTQTPAFANEQNSPQKSPVKLQPTLPQRNASKDNTQMGTPTIEKTSPQMTQHKTSYNKPLPSTTTDQHQSPQPLYKKTLPNPYEKDQKKPDLLGMESLQVEPLSNPLKETVQQQNDSTEVKGTTPLSTPIIPQTQKIDEKKASLVQESVSSSYSSSCGRKPSPPKYGNVSPNSFSPSPTKSTKADPFKDLVIPKAQSEKKNEDAKEKIKKPISPVLENKGEKKASSQPTSPPLKKENVLSTLPKKVASPPTKVQKATEGKVIKTPTPPQNEPKQVDFRSVLFNGGKSVESESKGQTTSAVKQINKPVKVAASPKSCVEDKKMQSGAKQTVPPKSEVKKEERKAPVLPTRGQVVPPKSEEKRNGVIKPQGSKTGVKEEKKEVGPKVTEKRAILQPPPKKTPQSNSQYKQTTFCEKTEGKATTGNPPNKTESKVVKPTLTNTTETQQFDFRSVLFNGGKGLGQ</sequence>
<dbReference type="RefSeq" id="XP_004254008.1">
    <property type="nucleotide sequence ID" value="XM_004253960.1"/>
</dbReference>
<dbReference type="AlphaFoldDB" id="A0A0A1U022"/>
<dbReference type="GeneID" id="14886386"/>
<feature type="compositionally biased region" description="Basic and acidic residues" evidence="1">
    <location>
        <begin position="170"/>
        <end position="190"/>
    </location>
</feature>
<dbReference type="OrthoDB" id="10357733at2759"/>
<proteinExistence type="predicted"/>
<feature type="compositionally biased region" description="Polar residues" evidence="1">
    <location>
        <begin position="259"/>
        <end position="307"/>
    </location>
</feature>
<feature type="compositionally biased region" description="Basic and acidic residues" evidence="1">
    <location>
        <begin position="40"/>
        <end position="56"/>
    </location>
</feature>
<dbReference type="Proteomes" id="UP000014680">
    <property type="component" value="Unassembled WGS sequence"/>
</dbReference>
<reference evidence="2 3" key="1">
    <citation type="submission" date="2012-10" db="EMBL/GenBank/DDBJ databases">
        <authorList>
            <person name="Zafar N."/>
            <person name="Inman J."/>
            <person name="Hall N."/>
            <person name="Lorenzi H."/>
            <person name="Caler E."/>
        </authorList>
    </citation>
    <scope>NUCLEOTIDE SEQUENCE [LARGE SCALE GENOMIC DNA]</scope>
    <source>
        <strain evidence="2 3">IP1</strain>
    </source>
</reference>
<feature type="compositionally biased region" description="Polar residues" evidence="1">
    <location>
        <begin position="404"/>
        <end position="416"/>
    </location>
</feature>
<feature type="compositionally biased region" description="Polar residues" evidence="1">
    <location>
        <begin position="671"/>
        <end position="680"/>
    </location>
</feature>
<feature type="compositionally biased region" description="Polar residues" evidence="1">
    <location>
        <begin position="345"/>
        <end position="370"/>
    </location>
</feature>
<feature type="compositionally biased region" description="Polar residues" evidence="1">
    <location>
        <begin position="235"/>
        <end position="251"/>
    </location>
</feature>
<feature type="compositionally biased region" description="Basic and acidic residues" evidence="1">
    <location>
        <begin position="569"/>
        <end position="578"/>
    </location>
</feature>